<gene>
    <name evidence="2" type="ORF">C1H46_012945</name>
</gene>
<evidence type="ECO:0000313" key="3">
    <source>
        <dbReference type="Proteomes" id="UP000315295"/>
    </source>
</evidence>
<comment type="caution">
    <text evidence="2">The sequence shown here is derived from an EMBL/GenBank/DDBJ whole genome shotgun (WGS) entry which is preliminary data.</text>
</comment>
<sequence length="163" mass="18458">MATKTWLITLILSTVFVVGAVGSHYKDPESERLRLEARDAITLTVNEITNTRKFVNTIPRLKTLQTIDTPVLVDCVVGLINDLSDTQSVLKRLRHLYKHTSITTDANSLKNMVIHFGRFDNMCQAALRDVDRTIVTMLSRKLDDVKLLSDDVIHKVSQLKLNN</sequence>
<proteinExistence type="predicted"/>
<evidence type="ECO:0000313" key="2">
    <source>
        <dbReference type="EMBL" id="TQE01465.1"/>
    </source>
</evidence>
<reference evidence="2 3" key="1">
    <citation type="journal article" date="2019" name="G3 (Bethesda)">
        <title>Sequencing of a Wild Apple (Malus baccata) Genome Unravels the Differences Between Cultivated and Wild Apple Species Regarding Disease Resistance and Cold Tolerance.</title>
        <authorList>
            <person name="Chen X."/>
        </authorList>
    </citation>
    <scope>NUCLEOTIDE SEQUENCE [LARGE SCALE GENOMIC DNA]</scope>
    <source>
        <strain evidence="3">cv. Shandingzi</strain>
        <tissue evidence="2">Leaves</tissue>
    </source>
</reference>
<dbReference type="AlphaFoldDB" id="A0A540MRP4"/>
<feature type="chain" id="PRO_5021969823" description="Pectinesterase inhibitor domain-containing protein" evidence="1">
    <location>
        <begin position="23"/>
        <end position="163"/>
    </location>
</feature>
<protein>
    <recommendedName>
        <fullName evidence="4">Pectinesterase inhibitor domain-containing protein</fullName>
    </recommendedName>
</protein>
<name>A0A540MRP4_MALBA</name>
<evidence type="ECO:0008006" key="4">
    <source>
        <dbReference type="Google" id="ProtNLM"/>
    </source>
</evidence>
<dbReference type="EMBL" id="VIEB01000194">
    <property type="protein sequence ID" value="TQE01465.1"/>
    <property type="molecule type" value="Genomic_DNA"/>
</dbReference>
<organism evidence="2 3">
    <name type="scientific">Malus baccata</name>
    <name type="common">Siberian crab apple</name>
    <name type="synonym">Pyrus baccata</name>
    <dbReference type="NCBI Taxonomy" id="106549"/>
    <lineage>
        <taxon>Eukaryota</taxon>
        <taxon>Viridiplantae</taxon>
        <taxon>Streptophyta</taxon>
        <taxon>Embryophyta</taxon>
        <taxon>Tracheophyta</taxon>
        <taxon>Spermatophyta</taxon>
        <taxon>Magnoliopsida</taxon>
        <taxon>eudicotyledons</taxon>
        <taxon>Gunneridae</taxon>
        <taxon>Pentapetalae</taxon>
        <taxon>rosids</taxon>
        <taxon>fabids</taxon>
        <taxon>Rosales</taxon>
        <taxon>Rosaceae</taxon>
        <taxon>Amygdaloideae</taxon>
        <taxon>Maleae</taxon>
        <taxon>Malus</taxon>
    </lineage>
</organism>
<feature type="signal peptide" evidence="1">
    <location>
        <begin position="1"/>
        <end position="22"/>
    </location>
</feature>
<keyword evidence="1" id="KW-0732">Signal</keyword>
<keyword evidence="3" id="KW-1185">Reference proteome</keyword>
<dbReference type="Proteomes" id="UP000315295">
    <property type="component" value="Unassembled WGS sequence"/>
</dbReference>
<accession>A0A540MRP4</accession>
<evidence type="ECO:0000256" key="1">
    <source>
        <dbReference type="SAM" id="SignalP"/>
    </source>
</evidence>